<proteinExistence type="inferred from homology"/>
<dbReference type="Gene3D" id="3.40.50.300">
    <property type="entry name" value="P-loop containing nucleotide triphosphate hydrolases"/>
    <property type="match status" value="1"/>
</dbReference>
<evidence type="ECO:0000259" key="5">
    <source>
        <dbReference type="PROSITE" id="PS50893"/>
    </source>
</evidence>
<reference evidence="9 10" key="1">
    <citation type="journal article" date="2018" name="Vet. Microbiol.">
        <title>Characterisation of Staphylococcus felis isolated from cats using whole genome sequencing.</title>
        <authorList>
            <person name="Worthing K."/>
            <person name="Pang S."/>
            <person name="Trott D.J."/>
            <person name="Abraham S."/>
            <person name="Coombs G.W."/>
            <person name="Jordan D."/>
            <person name="McIntyre L."/>
            <person name="Davies M.R."/>
            <person name="Norris J."/>
        </authorList>
    </citation>
    <scope>NUCLEOTIDE SEQUENCE [LARGE SCALE GENOMIC DNA]</scope>
    <source>
        <strain evidence="8 9">F25</strain>
        <strain evidence="7 10">F9</strain>
    </source>
</reference>
<dbReference type="PANTHER" id="PTHR43335">
    <property type="entry name" value="ABC TRANSPORTER, ATP-BINDING PROTEIN"/>
    <property type="match status" value="1"/>
</dbReference>
<dbReference type="InterPro" id="IPR003439">
    <property type="entry name" value="ABC_transporter-like_ATP-bd"/>
</dbReference>
<dbReference type="GO" id="GO:0016887">
    <property type="term" value="F:ATP hydrolysis activity"/>
    <property type="evidence" value="ECO:0007669"/>
    <property type="project" value="InterPro"/>
</dbReference>
<dbReference type="InterPro" id="IPR017871">
    <property type="entry name" value="ABC_transporter-like_CS"/>
</dbReference>
<dbReference type="PROSITE" id="PS00211">
    <property type="entry name" value="ABC_TRANSPORTER_1"/>
    <property type="match status" value="1"/>
</dbReference>
<dbReference type="PANTHER" id="PTHR43335:SF4">
    <property type="entry name" value="ABC TRANSPORTER, ATP-BINDING PROTEIN"/>
    <property type="match status" value="1"/>
</dbReference>
<dbReference type="PROSITE" id="PS50893">
    <property type="entry name" value="ABC_TRANSPORTER_2"/>
    <property type="match status" value="1"/>
</dbReference>
<dbReference type="Proteomes" id="UP000597038">
    <property type="component" value="Unassembled WGS sequence"/>
</dbReference>
<evidence type="ECO:0000256" key="4">
    <source>
        <dbReference type="ARBA" id="ARBA00022840"/>
    </source>
</evidence>
<dbReference type="Pfam" id="PF00005">
    <property type="entry name" value="ABC_tran"/>
    <property type="match status" value="1"/>
</dbReference>
<keyword evidence="2" id="KW-0813">Transport</keyword>
<dbReference type="EMBL" id="QKYD01000145">
    <property type="protein sequence ID" value="REI19794.1"/>
    <property type="molecule type" value="Genomic_DNA"/>
</dbReference>
<protein>
    <submittedName>
        <fullName evidence="7">ABC transporter ATP-binding protein</fullName>
    </submittedName>
    <submittedName>
        <fullName evidence="6">ATP-binding cassette domain-containing protein</fullName>
    </submittedName>
</protein>
<feature type="domain" description="ABC transporter" evidence="5">
    <location>
        <begin position="6"/>
        <end position="233"/>
    </location>
</feature>
<dbReference type="SUPFAM" id="SSF52540">
    <property type="entry name" value="P-loop containing nucleoside triphosphate hydrolases"/>
    <property type="match status" value="1"/>
</dbReference>
<dbReference type="InterPro" id="IPR027417">
    <property type="entry name" value="P-loop_NTPase"/>
</dbReference>
<keyword evidence="3" id="KW-0547">Nucleotide-binding</keyword>
<accession>A0A3E0ISM8</accession>
<reference evidence="6 11" key="2">
    <citation type="submission" date="2020-12" db="EMBL/GenBank/DDBJ databases">
        <title>Genomic analysis of Staphylococcus felis from a cat with skin infection.</title>
        <authorList>
            <person name="Aslantas O."/>
            <person name="Keskin O."/>
            <person name="Buyukaltay K."/>
            <person name="Gullu Yucetepe A."/>
        </authorList>
    </citation>
    <scope>NUCLEOTIDE SEQUENCE [LARGE SCALE GENOMIC DNA]</scope>
    <source>
        <strain evidence="6 11">HARRANVET</strain>
    </source>
</reference>
<dbReference type="GO" id="GO:0005524">
    <property type="term" value="F:ATP binding"/>
    <property type="evidence" value="ECO:0007669"/>
    <property type="project" value="UniProtKB-KW"/>
</dbReference>
<dbReference type="OrthoDB" id="9804819at2"/>
<keyword evidence="4 7" id="KW-0067">ATP-binding</keyword>
<evidence type="ECO:0000313" key="7">
    <source>
        <dbReference type="EMBL" id="REI00705.1"/>
    </source>
</evidence>
<dbReference type="Proteomes" id="UP000256337">
    <property type="component" value="Unassembled WGS sequence"/>
</dbReference>
<comment type="similarity">
    <text evidence="1">Belongs to the ABC transporter superfamily.</text>
</comment>
<name>A0A3E0ISM8_9STAP</name>
<evidence type="ECO:0000256" key="1">
    <source>
        <dbReference type="ARBA" id="ARBA00005417"/>
    </source>
</evidence>
<evidence type="ECO:0000256" key="2">
    <source>
        <dbReference type="ARBA" id="ARBA00022448"/>
    </source>
</evidence>
<dbReference type="RefSeq" id="WP_115855776.1">
    <property type="nucleotide sequence ID" value="NZ_CAJUZR010000008.1"/>
</dbReference>
<evidence type="ECO:0000256" key="3">
    <source>
        <dbReference type="ARBA" id="ARBA00022741"/>
    </source>
</evidence>
<dbReference type="EMBL" id="JAEDAQ010000004">
    <property type="protein sequence ID" value="MBH9580489.1"/>
    <property type="molecule type" value="Genomic_DNA"/>
</dbReference>
<evidence type="ECO:0000313" key="10">
    <source>
        <dbReference type="Proteomes" id="UP000256562"/>
    </source>
</evidence>
<dbReference type="AlphaFoldDB" id="A0A3E0ISM8"/>
<evidence type="ECO:0000313" key="8">
    <source>
        <dbReference type="EMBL" id="REI19794.1"/>
    </source>
</evidence>
<evidence type="ECO:0000313" key="11">
    <source>
        <dbReference type="Proteomes" id="UP000597038"/>
    </source>
</evidence>
<organism evidence="7 10">
    <name type="scientific">Staphylococcus felis</name>
    <dbReference type="NCBI Taxonomy" id="46127"/>
    <lineage>
        <taxon>Bacteria</taxon>
        <taxon>Bacillati</taxon>
        <taxon>Bacillota</taxon>
        <taxon>Bacilli</taxon>
        <taxon>Bacillales</taxon>
        <taxon>Staphylococcaceae</taxon>
        <taxon>Staphylococcus</taxon>
    </lineage>
</organism>
<sequence length="302" mass="33957">MIKNIVQTHKLTKKFSNSYSVKDLSINIGEHEIYGFLGPNGAGKSTTMKMLLGLMQPTQGNINIFGQDIMKNRDDILMHVGALIEEPSYYKNLTGLENLQVIQRLLNLPSKNVEEALKIVRLTEHKDKLVKNYSLGMKQRLGIALAIVKFPKLLILDEPTNGLDPSGIQEIRELIKSFPEKYGMTVLISSHLLSEIEHMASTVGIINRGELLFEGKLSQLEEDNKILINTNDNAKSIHLLKEKGFRLEEDASPILLDTGKKDISTAVSILVHNQLDVYQVQSVKKSLEETFIEMTNDGKEYL</sequence>
<dbReference type="Proteomes" id="UP000256562">
    <property type="component" value="Unassembled WGS sequence"/>
</dbReference>
<dbReference type="EMBL" id="QKXQ01000045">
    <property type="protein sequence ID" value="REI00705.1"/>
    <property type="molecule type" value="Genomic_DNA"/>
</dbReference>
<dbReference type="InterPro" id="IPR003593">
    <property type="entry name" value="AAA+_ATPase"/>
</dbReference>
<evidence type="ECO:0000313" key="6">
    <source>
        <dbReference type="EMBL" id="MBH9580489.1"/>
    </source>
</evidence>
<evidence type="ECO:0000313" key="9">
    <source>
        <dbReference type="Proteomes" id="UP000256337"/>
    </source>
</evidence>
<gene>
    <name evidence="8" type="ORF">DOS76_10320</name>
    <name evidence="7" type="ORF">DOS83_01045</name>
    <name evidence="6" type="ORF">I9026_03795</name>
</gene>
<comment type="caution">
    <text evidence="7">The sequence shown here is derived from an EMBL/GenBank/DDBJ whole genome shotgun (WGS) entry which is preliminary data.</text>
</comment>
<dbReference type="SMART" id="SM00382">
    <property type="entry name" value="AAA"/>
    <property type="match status" value="1"/>
</dbReference>
<keyword evidence="11" id="KW-1185">Reference proteome</keyword>